<dbReference type="Gene3D" id="2.70.98.60">
    <property type="entry name" value="alpha-galactosidase from lactobacil brevis"/>
    <property type="match status" value="1"/>
</dbReference>
<name>A0A542YK42_9MICO</name>
<keyword evidence="7" id="KW-1185">Reference proteome</keyword>
<dbReference type="GO" id="GO:0016052">
    <property type="term" value="P:carbohydrate catabolic process"/>
    <property type="evidence" value="ECO:0007669"/>
    <property type="project" value="InterPro"/>
</dbReference>
<evidence type="ECO:0000313" key="6">
    <source>
        <dbReference type="EMBL" id="TQL48440.1"/>
    </source>
</evidence>
<dbReference type="PRINTS" id="PR00743">
    <property type="entry name" value="GLHYDRLASE36"/>
</dbReference>
<evidence type="ECO:0000256" key="1">
    <source>
        <dbReference type="ARBA" id="ARBA00001255"/>
    </source>
</evidence>
<feature type="domain" description="Glycosyl hydrolase family 36 N-terminal" evidence="5">
    <location>
        <begin position="22"/>
        <end position="254"/>
    </location>
</feature>
<sequence length="707" mass="76777">MIVNLRAAGTGLLLDARGTEVPAIVHWGRDLGELSPEELEAVADAAVPAIPPSSTDTPLRLSVLPTIAEGWSGRPGVAGHHPGEARRELRFSLAGVDEVSMLGVDVRLQDAAVGLSVVIRIELSPEGVLQLRHTLLNRSHHPFELASLDAILPVPGRASELLDFTGLWGQERRPQRHPLGHGAWSRETRHGRPGHDDPMLMVAGIPGFGFRHGEVWAVHLAWSGDKRLWAEGQSLGASVLGAGELLAPGEIRLEPAESYESPLTVATWSDAGLDGLSGRLHPWIRSWSIIRGVQPVVLNTWEAVYFDHEQGRLDELVDAAAEAGVERFVLDDGWFAGRNDATTALGDWFVDPIKWPQGLALLVERVRSAGMDFGLWFEPEMISADSHVAREHPEWVLGSHDALEWRDQRVIDLANPQAFDFVLSRLDALVSEYAINYIKWDMNRDLLIDGSHAHVAALYRLIDELRARHPLLDIESCASGGARIDLGVLRRVHRVWTSDSNDPLERQLIQRHTGVLVPPEYLGSHLGDSPAHTSGRASALAFRFATALFGSAGIEWDLSRADAGERAAVAGWLSFVKRMRPLLHSGTVVRGDAVDESRILHGVVSLDQKSALFADVSLAAARSALPERLRFPGLDPDRRYRVQELSAGGVPDAQLTLGVIEAAMPPSAAAAIVLPGRALVELGIAGRLLLPGQAVLYRVDAVGTGVL</sequence>
<dbReference type="Proteomes" id="UP000317998">
    <property type="component" value="Unassembled WGS sequence"/>
</dbReference>
<dbReference type="PANTHER" id="PTHR43053">
    <property type="entry name" value="GLYCOSIDASE FAMILY 31"/>
    <property type="match status" value="1"/>
</dbReference>
<evidence type="ECO:0000259" key="5">
    <source>
        <dbReference type="Pfam" id="PF16875"/>
    </source>
</evidence>
<keyword evidence="3" id="KW-0378">Hydrolase</keyword>
<dbReference type="CDD" id="cd14791">
    <property type="entry name" value="GH36"/>
    <property type="match status" value="1"/>
</dbReference>
<dbReference type="Pfam" id="PF16875">
    <property type="entry name" value="Glyco_hydro_36N"/>
    <property type="match status" value="1"/>
</dbReference>
<organism evidence="6 7">
    <name type="scientific">Homoserinimonas aerilata</name>
    <dbReference type="NCBI Taxonomy" id="1162970"/>
    <lineage>
        <taxon>Bacteria</taxon>
        <taxon>Bacillati</taxon>
        <taxon>Actinomycetota</taxon>
        <taxon>Actinomycetes</taxon>
        <taxon>Micrococcales</taxon>
        <taxon>Microbacteriaceae</taxon>
        <taxon>Homoserinimonas</taxon>
    </lineage>
</organism>
<accession>A0A542YK42</accession>
<dbReference type="RefSeq" id="WP_141880544.1">
    <property type="nucleotide sequence ID" value="NZ_VFOM01000001.1"/>
</dbReference>
<dbReference type="EMBL" id="VFOM01000001">
    <property type="protein sequence ID" value="TQL48440.1"/>
    <property type="molecule type" value="Genomic_DNA"/>
</dbReference>
<dbReference type="InterPro" id="IPR002252">
    <property type="entry name" value="Glyco_hydro_36"/>
</dbReference>
<dbReference type="PROSITE" id="PS00512">
    <property type="entry name" value="ALPHA_GALACTOSIDASE"/>
    <property type="match status" value="1"/>
</dbReference>
<evidence type="ECO:0000256" key="2">
    <source>
        <dbReference type="ARBA" id="ARBA00012755"/>
    </source>
</evidence>
<dbReference type="OrthoDB" id="9758822at2"/>
<evidence type="ECO:0000256" key="3">
    <source>
        <dbReference type="ARBA" id="ARBA00022801"/>
    </source>
</evidence>
<dbReference type="InterPro" id="IPR031704">
    <property type="entry name" value="Glyco_hydro_36_N"/>
</dbReference>
<dbReference type="Pfam" id="PF02065">
    <property type="entry name" value="Melibiase"/>
    <property type="match status" value="1"/>
</dbReference>
<dbReference type="InterPro" id="IPR050985">
    <property type="entry name" value="Alpha-glycosidase_related"/>
</dbReference>
<dbReference type="InterPro" id="IPR013785">
    <property type="entry name" value="Aldolase_TIM"/>
</dbReference>
<dbReference type="Gene3D" id="2.60.40.1180">
    <property type="entry name" value="Golgi alpha-mannosidase II"/>
    <property type="match status" value="1"/>
</dbReference>
<gene>
    <name evidence="6" type="ORF">FB562_1534</name>
</gene>
<dbReference type="SUPFAM" id="SSF51445">
    <property type="entry name" value="(Trans)glycosidases"/>
    <property type="match status" value="1"/>
</dbReference>
<dbReference type="InterPro" id="IPR017853">
    <property type="entry name" value="GH"/>
</dbReference>
<dbReference type="PANTHER" id="PTHR43053:SF3">
    <property type="entry name" value="ALPHA-GALACTOSIDASE C-RELATED"/>
    <property type="match status" value="1"/>
</dbReference>
<evidence type="ECO:0000313" key="7">
    <source>
        <dbReference type="Proteomes" id="UP000317998"/>
    </source>
</evidence>
<keyword evidence="4" id="KW-0326">Glycosidase</keyword>
<protein>
    <recommendedName>
        <fullName evidence="2">alpha-galactosidase</fullName>
        <ecNumber evidence="2">3.2.1.22</ecNumber>
    </recommendedName>
</protein>
<dbReference type="InterPro" id="IPR000111">
    <property type="entry name" value="Glyco_hydro_27/36_CS"/>
</dbReference>
<dbReference type="InterPro" id="IPR013780">
    <property type="entry name" value="Glyco_hydro_b"/>
</dbReference>
<dbReference type="Gene3D" id="3.20.20.70">
    <property type="entry name" value="Aldolase class I"/>
    <property type="match status" value="1"/>
</dbReference>
<comment type="caution">
    <text evidence="6">The sequence shown here is derived from an EMBL/GenBank/DDBJ whole genome shotgun (WGS) entry which is preliminary data.</text>
</comment>
<reference evidence="6 7" key="1">
    <citation type="submission" date="2019-06" db="EMBL/GenBank/DDBJ databases">
        <title>Sequencing the genomes of 1000 actinobacteria strains.</title>
        <authorList>
            <person name="Klenk H.-P."/>
        </authorList>
    </citation>
    <scope>NUCLEOTIDE SEQUENCE [LARGE SCALE GENOMIC DNA]</scope>
    <source>
        <strain evidence="6 7">DSM 26477</strain>
    </source>
</reference>
<evidence type="ECO:0000256" key="4">
    <source>
        <dbReference type="ARBA" id="ARBA00023295"/>
    </source>
</evidence>
<dbReference type="InterPro" id="IPR038417">
    <property type="entry name" value="Alpga-gal_N_sf"/>
</dbReference>
<dbReference type="FunFam" id="3.20.20.70:FF:000118">
    <property type="entry name" value="Alpha-galactosidase"/>
    <property type="match status" value="1"/>
</dbReference>
<comment type="catalytic activity">
    <reaction evidence="1">
        <text>Hydrolysis of terminal, non-reducing alpha-D-galactose residues in alpha-D-galactosides, including galactose oligosaccharides, galactomannans and galactolipids.</text>
        <dbReference type="EC" id="3.2.1.22"/>
    </reaction>
</comment>
<dbReference type="GO" id="GO:0004557">
    <property type="term" value="F:alpha-galactosidase activity"/>
    <property type="evidence" value="ECO:0007669"/>
    <property type="project" value="UniProtKB-EC"/>
</dbReference>
<proteinExistence type="predicted"/>
<dbReference type="AlphaFoldDB" id="A0A542YK42"/>
<dbReference type="EC" id="3.2.1.22" evidence="2"/>